<name>A0AAV9VZX3_9PEZI</name>
<protein>
    <submittedName>
        <fullName evidence="1">Uncharacterized protein</fullName>
    </submittedName>
</protein>
<gene>
    <name evidence="1" type="ORF">TWF481_010103</name>
</gene>
<accession>A0AAV9VZX3</accession>
<evidence type="ECO:0000313" key="2">
    <source>
        <dbReference type="Proteomes" id="UP001370758"/>
    </source>
</evidence>
<keyword evidence="2" id="KW-1185">Reference proteome</keyword>
<sequence length="174" mass="19869">MSLELLTALRSPSPPPSKEEVQAFFFRAFEAKVDFAELFGLFVSKYSYSDAATRSFFETADEFCWIAELVEVHRGEYLGGVRGARKASIEAGGMDVDDEEEEGGEEDTPCGGPLWVAFSDVTRIFEWKPAVRGALTRRDEGLKWGKLRRAEAGRKRVEESRREHKRWRRWAKGK</sequence>
<dbReference type="AlphaFoldDB" id="A0AAV9VZX3"/>
<proteinExistence type="predicted"/>
<dbReference type="EMBL" id="JAVHJL010000007">
    <property type="protein sequence ID" value="KAK6499747.1"/>
    <property type="molecule type" value="Genomic_DNA"/>
</dbReference>
<comment type="caution">
    <text evidence="1">The sequence shown here is derived from an EMBL/GenBank/DDBJ whole genome shotgun (WGS) entry which is preliminary data.</text>
</comment>
<dbReference type="Proteomes" id="UP001370758">
    <property type="component" value="Unassembled WGS sequence"/>
</dbReference>
<organism evidence="1 2">
    <name type="scientific">Arthrobotrys musiformis</name>
    <dbReference type="NCBI Taxonomy" id="47236"/>
    <lineage>
        <taxon>Eukaryota</taxon>
        <taxon>Fungi</taxon>
        <taxon>Dikarya</taxon>
        <taxon>Ascomycota</taxon>
        <taxon>Pezizomycotina</taxon>
        <taxon>Orbiliomycetes</taxon>
        <taxon>Orbiliales</taxon>
        <taxon>Orbiliaceae</taxon>
        <taxon>Arthrobotrys</taxon>
    </lineage>
</organism>
<reference evidence="1 2" key="1">
    <citation type="submission" date="2023-08" db="EMBL/GenBank/DDBJ databases">
        <authorList>
            <person name="Palmer J.M."/>
        </authorList>
    </citation>
    <scope>NUCLEOTIDE SEQUENCE [LARGE SCALE GENOMIC DNA]</scope>
    <source>
        <strain evidence="1 2">TWF481</strain>
    </source>
</reference>
<evidence type="ECO:0000313" key="1">
    <source>
        <dbReference type="EMBL" id="KAK6499747.1"/>
    </source>
</evidence>